<dbReference type="PANTHER" id="PTHR30153">
    <property type="entry name" value="REPLICATIVE DNA HELICASE DNAB"/>
    <property type="match status" value="1"/>
</dbReference>
<dbReference type="InterPro" id="IPR007694">
    <property type="entry name" value="DNA_helicase_DnaB-like_C"/>
</dbReference>
<dbReference type="RefSeq" id="WP_005950092.1">
    <property type="nucleotide sequence ID" value="NZ_CP028104.1"/>
</dbReference>
<sequence>MKELELKILFLYFVSSLSDEEKEKILGLESKLISSEMNNILTEIKKRTVKKELIDATTCLEPFVTKTDIETITNFINVKADDLDGYIHEIKKNYAVQILKQAKSNSSVEDIEELMSEAQEVLDNNDVKETMFDMETCVKMVYEHFDKDGSFLKTGWKNFDANCPIEKTDLVIIAGRPAMAKTATALSLALGLLKNGNRGILFSLEMSVPEIMSRLLSQLSAVEYCKLRNKDTFTKLDNNEMGRISVASSKVAKINKGFEIASGTFTWQQIRNMVKKKKKYGLDFIIVDYIQLVRANSKNKREEQVAEVSRELKSIALDFNVCVISLAQLSRAVESRADKRPELSDLRESGQLEQDASVVVGLYRDEYYNENTEYKGLLELGVLKNRKGRIGVVPMKFIGEIQLVKDIKKGEYK</sequence>
<accession>A0ABN5JK66</accession>
<dbReference type="GeneID" id="77469394"/>
<evidence type="ECO:0000259" key="1">
    <source>
        <dbReference type="PROSITE" id="PS51199"/>
    </source>
</evidence>
<feature type="domain" description="SF4 helicase" evidence="1">
    <location>
        <begin position="145"/>
        <end position="411"/>
    </location>
</feature>
<dbReference type="Proteomes" id="UP000241238">
    <property type="component" value="Plasmid pFvar_27725"/>
</dbReference>
<dbReference type="Pfam" id="PF03796">
    <property type="entry name" value="DnaB_C"/>
    <property type="match status" value="1"/>
</dbReference>
<dbReference type="SUPFAM" id="SSF52540">
    <property type="entry name" value="P-loop containing nucleoside triphosphate hydrolases"/>
    <property type="match status" value="1"/>
</dbReference>
<dbReference type="PROSITE" id="PS51199">
    <property type="entry name" value="SF4_HELICASE"/>
    <property type="match status" value="1"/>
</dbReference>
<evidence type="ECO:0000313" key="3">
    <source>
        <dbReference type="Proteomes" id="UP000241238"/>
    </source>
</evidence>
<gene>
    <name evidence="2" type="ORF">C4N18_15405</name>
</gene>
<evidence type="ECO:0000313" key="2">
    <source>
        <dbReference type="EMBL" id="AVQ32632.1"/>
    </source>
</evidence>
<name>A0ABN5JK66_FUSVA</name>
<keyword evidence="3" id="KW-1185">Reference proteome</keyword>
<keyword evidence="2" id="KW-0614">Plasmid</keyword>
<dbReference type="InterPro" id="IPR027417">
    <property type="entry name" value="P-loop_NTPase"/>
</dbReference>
<organism evidence="2 3">
    <name type="scientific">Fusobacterium varium ATCC 27725</name>
    <dbReference type="NCBI Taxonomy" id="469618"/>
    <lineage>
        <taxon>Bacteria</taxon>
        <taxon>Fusobacteriati</taxon>
        <taxon>Fusobacteriota</taxon>
        <taxon>Fusobacteriia</taxon>
        <taxon>Fusobacteriales</taxon>
        <taxon>Fusobacteriaceae</taxon>
        <taxon>Fusobacterium</taxon>
    </lineage>
</organism>
<geneLocation type="plasmid" evidence="3">
    <name>pfvar_27725</name>
</geneLocation>
<protein>
    <recommendedName>
        <fullName evidence="1">SF4 helicase domain-containing protein</fullName>
    </recommendedName>
</protein>
<dbReference type="Gene3D" id="3.40.50.300">
    <property type="entry name" value="P-loop containing nucleotide triphosphate hydrolases"/>
    <property type="match status" value="1"/>
</dbReference>
<proteinExistence type="predicted"/>
<reference evidence="3" key="1">
    <citation type="journal article" date="2018" name="MSphere">
        <title>Fusobacterium Genomics Using MinION and Illumina Sequencing Enables Genome Completion and Correction.</title>
        <authorList>
            <person name="Todd S.M."/>
            <person name="Settlage R.E."/>
            <person name="Lahmers K.K."/>
            <person name="Slade D.J."/>
        </authorList>
    </citation>
    <scope>NUCLEOTIDE SEQUENCE [LARGE SCALE GENOMIC DNA]</scope>
    <source>
        <strain evidence="3">ATCC 27725</strain>
    </source>
</reference>
<dbReference type="EMBL" id="CP028104">
    <property type="protein sequence ID" value="AVQ32632.1"/>
    <property type="molecule type" value="Genomic_DNA"/>
</dbReference>
<dbReference type="PANTHER" id="PTHR30153:SF2">
    <property type="entry name" value="REPLICATIVE DNA HELICASE"/>
    <property type="match status" value="1"/>
</dbReference>